<dbReference type="EMBL" id="BKCJ010109408">
    <property type="protein sequence ID" value="GEX45672.1"/>
    <property type="molecule type" value="Genomic_DNA"/>
</dbReference>
<reference evidence="1" key="1">
    <citation type="journal article" date="2019" name="Sci. Rep.">
        <title>Draft genome of Tanacetum cinerariifolium, the natural source of mosquito coil.</title>
        <authorList>
            <person name="Yamashiro T."/>
            <person name="Shiraishi A."/>
            <person name="Satake H."/>
            <person name="Nakayama K."/>
        </authorList>
    </citation>
    <scope>NUCLEOTIDE SEQUENCE</scope>
</reference>
<organism evidence="1">
    <name type="scientific">Tanacetum cinerariifolium</name>
    <name type="common">Dalmatian daisy</name>
    <name type="synonym">Chrysanthemum cinerariifolium</name>
    <dbReference type="NCBI Taxonomy" id="118510"/>
    <lineage>
        <taxon>Eukaryota</taxon>
        <taxon>Viridiplantae</taxon>
        <taxon>Streptophyta</taxon>
        <taxon>Embryophyta</taxon>
        <taxon>Tracheophyta</taxon>
        <taxon>Spermatophyta</taxon>
        <taxon>Magnoliopsida</taxon>
        <taxon>eudicotyledons</taxon>
        <taxon>Gunneridae</taxon>
        <taxon>Pentapetalae</taxon>
        <taxon>asterids</taxon>
        <taxon>campanulids</taxon>
        <taxon>Asterales</taxon>
        <taxon>Asteraceae</taxon>
        <taxon>Asteroideae</taxon>
        <taxon>Anthemideae</taxon>
        <taxon>Anthemidinae</taxon>
        <taxon>Tanacetum</taxon>
    </lineage>
</organism>
<sequence length="105" mass="12126">MTMLAEFMIIAGADNRPPLLEKSLYDSWKSRMELYINNWENERMILNSLQNGPLVWPTVAEEDDTTRTKKYEEFPVAEKLQANYDLKATNIVLQGLSPDVYAIVN</sequence>
<evidence type="ECO:0000313" key="1">
    <source>
        <dbReference type="EMBL" id="GEX45672.1"/>
    </source>
</evidence>
<protein>
    <recommendedName>
        <fullName evidence="2">Gag-Pol polyprotein</fullName>
    </recommendedName>
</protein>
<name>A0A699HCN1_TANCI</name>
<comment type="caution">
    <text evidence="1">The sequence shown here is derived from an EMBL/GenBank/DDBJ whole genome shotgun (WGS) entry which is preliminary data.</text>
</comment>
<evidence type="ECO:0008006" key="2">
    <source>
        <dbReference type="Google" id="ProtNLM"/>
    </source>
</evidence>
<dbReference type="AlphaFoldDB" id="A0A699HCN1"/>
<proteinExistence type="predicted"/>
<gene>
    <name evidence="1" type="ORF">Tci_317647</name>
</gene>
<accession>A0A699HCN1</accession>